<reference evidence="2 3" key="1">
    <citation type="submission" date="2019-01" db="EMBL/GenBank/DDBJ databases">
        <title>Zoogloea oleivorans genome sequencing and assembly.</title>
        <authorList>
            <person name="Tancsics A."/>
            <person name="Farkas M."/>
            <person name="Kriszt B."/>
            <person name="Maroti G."/>
            <person name="Horvath B."/>
        </authorList>
    </citation>
    <scope>NUCLEOTIDE SEQUENCE [LARGE SCALE GENOMIC DNA]</scope>
    <source>
        <strain evidence="2 3">Buc</strain>
    </source>
</reference>
<dbReference type="Proteomes" id="UP000389128">
    <property type="component" value="Unassembled WGS sequence"/>
</dbReference>
<dbReference type="AlphaFoldDB" id="A0A6C2CGC7"/>
<evidence type="ECO:0000313" key="2">
    <source>
        <dbReference type="EMBL" id="TYC52726.1"/>
    </source>
</evidence>
<evidence type="ECO:0000259" key="1">
    <source>
        <dbReference type="Pfam" id="PF06527"/>
    </source>
</evidence>
<evidence type="ECO:0000313" key="3">
    <source>
        <dbReference type="Proteomes" id="UP000389128"/>
    </source>
</evidence>
<gene>
    <name evidence="2" type="ORF">ETQ85_22315</name>
</gene>
<proteinExistence type="predicted"/>
<dbReference type="RefSeq" id="WP_148581269.1">
    <property type="nucleotide sequence ID" value="NZ_SDKK01000030.1"/>
</dbReference>
<dbReference type="EMBL" id="SDKK01000030">
    <property type="protein sequence ID" value="TYC52726.1"/>
    <property type="molecule type" value="Genomic_DNA"/>
</dbReference>
<dbReference type="InterPro" id="IPR009492">
    <property type="entry name" value="TniQ"/>
</dbReference>
<keyword evidence="3" id="KW-1185">Reference proteome</keyword>
<feature type="domain" description="TniQ" evidence="1">
    <location>
        <begin position="27"/>
        <end position="169"/>
    </location>
</feature>
<comment type="caution">
    <text evidence="2">The sequence shown here is derived from an EMBL/GenBank/DDBJ whole genome shotgun (WGS) entry which is preliminary data.</text>
</comment>
<accession>A0A6C2CGC7</accession>
<dbReference type="OrthoDB" id="9056773at2"/>
<sequence>MQLELLDDFAVPSIVIPARSKLVSLNPIGVGTTKCEALISYLTRLAGKHVVKPAHLVRDVLIPITGIRLDTSATSFNNTNSKTINSYTSYAAIFSHALERLTLQKNLLNLTFTAWKDILDPKGSALLRDHVAFCPQCLDTFEKSKEGIYYPLIWFLRSATICTTHHAPLEQRCPRCEKQQLFIAQHASLGYCTHCGGWLGTSSSKDTMDKVPHISLHDKFKTMALEEMIAAGPTISSKATQQHFANRLESYCNAVNNGNMKRFEMRLGFNKNVICCWADMQSKPRIDLFLELCFRLKSSPLEFLSRDIPKDIADQIEDYPLVHRCKKVKRSEAEMAGIKNFLIACLDSDAAPTQRSVAELLGVNRRFLNYNFPELTRAISDKHKRASASRVTAKREARIAKAKEIVQEMLTELKPISRRKMWAELEKNGLTFADPVIRHATQTVLAEYQKKAET</sequence>
<organism evidence="2 3">
    <name type="scientific">Zoogloea oleivorans</name>
    <dbReference type="NCBI Taxonomy" id="1552750"/>
    <lineage>
        <taxon>Bacteria</taxon>
        <taxon>Pseudomonadati</taxon>
        <taxon>Pseudomonadota</taxon>
        <taxon>Betaproteobacteria</taxon>
        <taxon>Rhodocyclales</taxon>
        <taxon>Zoogloeaceae</taxon>
        <taxon>Zoogloea</taxon>
    </lineage>
</organism>
<name>A0A6C2CGC7_9RHOO</name>
<dbReference type="Pfam" id="PF06527">
    <property type="entry name" value="TniQ"/>
    <property type="match status" value="1"/>
</dbReference>
<protein>
    <recommendedName>
        <fullName evidence="1">TniQ domain-containing protein</fullName>
    </recommendedName>
</protein>